<feature type="region of interest" description="Disordered" evidence="1">
    <location>
        <begin position="575"/>
        <end position="633"/>
    </location>
</feature>
<sequence length="783" mass="85873">MGDGGLGQGLGLDAIRALHQTVIALRTALEESKSEILELKSKAWPIETVHDALTALTIENAALKRKIVQAGFKDTHNKAVPAVGRGHEEAGIGAREQSVDNDVTDEYVDGKIIHQTHKDRGSGTTNSSEQHKLYPSSEPVRLKKVHIVSPKVSPKKTRRNFETKISVKAETSRAVQASRSLESLTVIKSPLEGSKHFSFSKTFSFSDLSTNIQREFNFDVKMGDRNQNAQAQQNAIESSIDEEEEEVLSPQNDLDQADEVDDIELIFTTDDTKESDFKEQLVSIDAGENLQEASNILQLPLSEIDQNFDVSDRELEDDVFNDENADTNSLHPNDIKRENSHLCDSKSDMSINQEKSMKSYYSLQDSSFENKSLEKDESFDRFDEKVRIVETDISKCGIHDIEYIAGRRNTCPNPIQYRPLLHREALSKGLTVGRKSRPILTHSNAIRKESGAQTDISALPGSSWRSESSLANKSRLGENFPTLPSKFPLPGSRLRLSEKTVEARRVLLSDIGFTSMVPELSRSADHLFPPALKPPGPAPAYGQYLRTTDLYSPGYGAITSPGKQSLWTASVSANTSGERSHYGSTTYPLNSPPVPPSRRCSAPVSPSRRPHHRPRPSSSVGGSRVRFANGSLPELRAHHTANVSGEWDSGESTDSLVEEAETFLRRSIDCIVTGRSMAGHASQVSDRSGGSGGSVVPRRLSAPDSQPDTAPPPGWRPFLPRTATDLRPDHWVKVIAAGGGIRGGRVRYVGPVIGQEADHVGVQLPGPDGANDGTLAGRRYFQW</sequence>
<feature type="region of interest" description="Disordered" evidence="1">
    <location>
        <begin position="322"/>
        <end position="349"/>
    </location>
</feature>
<evidence type="ECO:0000313" key="3">
    <source>
        <dbReference type="EMBL" id="VEN49059.1"/>
    </source>
</evidence>
<feature type="compositionally biased region" description="Basic and acidic residues" evidence="1">
    <location>
        <begin position="112"/>
        <end position="121"/>
    </location>
</feature>
<evidence type="ECO:0000256" key="1">
    <source>
        <dbReference type="SAM" id="MobiDB-lite"/>
    </source>
</evidence>
<evidence type="ECO:0000259" key="2">
    <source>
        <dbReference type="PROSITE" id="PS50245"/>
    </source>
</evidence>
<dbReference type="InterPro" id="IPR000938">
    <property type="entry name" value="CAP-Gly_domain"/>
</dbReference>
<name>A0A653CMF0_CALMS</name>
<feature type="compositionally biased region" description="Basic and acidic residues" evidence="1">
    <location>
        <begin position="333"/>
        <end position="347"/>
    </location>
</feature>
<dbReference type="SMART" id="SM01052">
    <property type="entry name" value="CAP_GLY"/>
    <property type="match status" value="1"/>
</dbReference>
<protein>
    <recommendedName>
        <fullName evidence="2">CAP-Gly domain-containing protein</fullName>
    </recommendedName>
</protein>
<feature type="non-terminal residue" evidence="3">
    <location>
        <position position="783"/>
    </location>
</feature>
<feature type="region of interest" description="Disordered" evidence="1">
    <location>
        <begin position="678"/>
        <end position="716"/>
    </location>
</feature>
<accession>A0A653CMF0</accession>
<feature type="region of interest" description="Disordered" evidence="1">
    <location>
        <begin position="112"/>
        <end position="136"/>
    </location>
</feature>
<feature type="compositionally biased region" description="Low complexity" evidence="1">
    <location>
        <begin position="682"/>
        <end position="700"/>
    </location>
</feature>
<organism evidence="3 4">
    <name type="scientific">Callosobruchus maculatus</name>
    <name type="common">Southern cowpea weevil</name>
    <name type="synonym">Pulse bruchid</name>
    <dbReference type="NCBI Taxonomy" id="64391"/>
    <lineage>
        <taxon>Eukaryota</taxon>
        <taxon>Metazoa</taxon>
        <taxon>Ecdysozoa</taxon>
        <taxon>Arthropoda</taxon>
        <taxon>Hexapoda</taxon>
        <taxon>Insecta</taxon>
        <taxon>Pterygota</taxon>
        <taxon>Neoptera</taxon>
        <taxon>Endopterygota</taxon>
        <taxon>Coleoptera</taxon>
        <taxon>Polyphaga</taxon>
        <taxon>Cucujiformia</taxon>
        <taxon>Chrysomeloidea</taxon>
        <taxon>Chrysomelidae</taxon>
        <taxon>Bruchinae</taxon>
        <taxon>Bruchini</taxon>
        <taxon>Callosobruchus</taxon>
    </lineage>
</organism>
<dbReference type="AlphaFoldDB" id="A0A653CMF0"/>
<feature type="domain" description="CAP-Gly" evidence="2">
    <location>
        <begin position="750"/>
        <end position="783"/>
    </location>
</feature>
<evidence type="ECO:0000313" key="4">
    <source>
        <dbReference type="Proteomes" id="UP000410492"/>
    </source>
</evidence>
<dbReference type="EMBL" id="CAACVG010008258">
    <property type="protein sequence ID" value="VEN49059.1"/>
    <property type="molecule type" value="Genomic_DNA"/>
</dbReference>
<reference evidence="3 4" key="1">
    <citation type="submission" date="2019-01" db="EMBL/GenBank/DDBJ databases">
        <authorList>
            <person name="Sayadi A."/>
        </authorList>
    </citation>
    <scope>NUCLEOTIDE SEQUENCE [LARGE SCALE GENOMIC DNA]</scope>
</reference>
<dbReference type="InterPro" id="IPR036859">
    <property type="entry name" value="CAP-Gly_dom_sf"/>
</dbReference>
<dbReference type="Gene3D" id="2.30.30.190">
    <property type="entry name" value="CAP Gly-rich-like domain"/>
    <property type="match status" value="1"/>
</dbReference>
<feature type="compositionally biased region" description="Polar residues" evidence="1">
    <location>
        <begin position="575"/>
        <end position="589"/>
    </location>
</feature>
<feature type="compositionally biased region" description="Low complexity" evidence="1">
    <location>
        <begin position="616"/>
        <end position="626"/>
    </location>
</feature>
<dbReference type="SUPFAM" id="SSF74924">
    <property type="entry name" value="Cap-Gly domain"/>
    <property type="match status" value="1"/>
</dbReference>
<keyword evidence="4" id="KW-1185">Reference proteome</keyword>
<proteinExistence type="predicted"/>
<dbReference type="Pfam" id="PF01302">
    <property type="entry name" value="CAP_GLY"/>
    <property type="match status" value="1"/>
</dbReference>
<gene>
    <name evidence="3" type="ORF">CALMAC_LOCUS10297</name>
</gene>
<dbReference type="OrthoDB" id="2130750at2759"/>
<dbReference type="PROSITE" id="PS50245">
    <property type="entry name" value="CAP_GLY_2"/>
    <property type="match status" value="1"/>
</dbReference>
<dbReference type="Proteomes" id="UP000410492">
    <property type="component" value="Unassembled WGS sequence"/>
</dbReference>